<evidence type="ECO:0000313" key="1">
    <source>
        <dbReference type="EMBL" id="AFY81833.1"/>
    </source>
</evidence>
<gene>
    <name evidence="1" type="ORF">Oscil6304_2199</name>
</gene>
<keyword evidence="2" id="KW-1185">Reference proteome</keyword>
<dbReference type="KEGG" id="oac:Oscil6304_2199"/>
<dbReference type="OrthoDB" id="517705at2"/>
<dbReference type="RefSeq" id="WP_015148476.1">
    <property type="nucleotide sequence ID" value="NC_019693.1"/>
</dbReference>
<dbReference type="InterPro" id="IPR022789">
    <property type="entry name" value="ParD"/>
</dbReference>
<dbReference type="STRING" id="56110.Oscil6304_2199"/>
<dbReference type="HOGENOM" id="CLU_144805_6_1_3"/>
<organism evidence="1 2">
    <name type="scientific">Oscillatoria acuminata PCC 6304</name>
    <dbReference type="NCBI Taxonomy" id="56110"/>
    <lineage>
        <taxon>Bacteria</taxon>
        <taxon>Bacillati</taxon>
        <taxon>Cyanobacteriota</taxon>
        <taxon>Cyanophyceae</taxon>
        <taxon>Oscillatoriophycideae</taxon>
        <taxon>Oscillatoriales</taxon>
        <taxon>Oscillatoriaceae</taxon>
        <taxon>Oscillatoria</taxon>
    </lineage>
</organism>
<dbReference type="InterPro" id="IPR038296">
    <property type="entry name" value="ParD_sf"/>
</dbReference>
<accession>K9THH1</accession>
<proteinExistence type="predicted"/>
<name>K9THH1_9CYAN</name>
<sequence length="83" mass="9422">MNVNLTPEQESLVQAKIATGKYQSTEQVIEVAFRLLEEYERAESEWALLVREKVQAAIARAEEEPPIDGELFVSGILERFKKG</sequence>
<dbReference type="Pfam" id="PF03693">
    <property type="entry name" value="ParD_antitoxin"/>
    <property type="match status" value="1"/>
</dbReference>
<protein>
    <submittedName>
        <fullName evidence="1">Uncharacterized protein family (UPF0156)</fullName>
    </submittedName>
</protein>
<evidence type="ECO:0000313" key="2">
    <source>
        <dbReference type="Proteomes" id="UP000010367"/>
    </source>
</evidence>
<dbReference type="eggNOG" id="COG3609">
    <property type="taxonomic scope" value="Bacteria"/>
</dbReference>
<dbReference type="AlphaFoldDB" id="K9THH1"/>
<dbReference type="Gene3D" id="6.10.10.120">
    <property type="entry name" value="Antitoxin ParD1-like"/>
    <property type="match status" value="1"/>
</dbReference>
<dbReference type="Proteomes" id="UP000010367">
    <property type="component" value="Chromosome"/>
</dbReference>
<dbReference type="InParanoid" id="K9THH1"/>
<reference evidence="1 2" key="1">
    <citation type="submission" date="2012-06" db="EMBL/GenBank/DDBJ databases">
        <title>Finished chromosome of genome of Oscillatoria acuminata PCC 6304.</title>
        <authorList>
            <consortium name="US DOE Joint Genome Institute"/>
            <person name="Gugger M."/>
            <person name="Coursin T."/>
            <person name="Rippka R."/>
            <person name="Tandeau De Marsac N."/>
            <person name="Huntemann M."/>
            <person name="Wei C.-L."/>
            <person name="Han J."/>
            <person name="Detter J.C."/>
            <person name="Han C."/>
            <person name="Tapia R."/>
            <person name="Davenport K."/>
            <person name="Daligault H."/>
            <person name="Erkkila T."/>
            <person name="Gu W."/>
            <person name="Munk A.C.C."/>
            <person name="Teshima H."/>
            <person name="Xu Y."/>
            <person name="Chain P."/>
            <person name="Chen A."/>
            <person name="Krypides N."/>
            <person name="Mavromatis K."/>
            <person name="Markowitz V."/>
            <person name="Szeto E."/>
            <person name="Ivanova N."/>
            <person name="Mikhailova N."/>
            <person name="Ovchinnikova G."/>
            <person name="Pagani I."/>
            <person name="Pati A."/>
            <person name="Goodwin L."/>
            <person name="Peters L."/>
            <person name="Pitluck S."/>
            <person name="Woyke T."/>
            <person name="Kerfeld C."/>
        </authorList>
    </citation>
    <scope>NUCLEOTIDE SEQUENCE [LARGE SCALE GENOMIC DNA]</scope>
    <source>
        <strain evidence="1 2">PCC 6304</strain>
    </source>
</reference>
<dbReference type="EMBL" id="CP003607">
    <property type="protein sequence ID" value="AFY81833.1"/>
    <property type="molecule type" value="Genomic_DNA"/>
</dbReference>